<reference evidence="3" key="1">
    <citation type="submission" date="2021-05" db="EMBL/GenBank/DDBJ databases">
        <title>A free-living protist that lacks canonical eukaryotic 1 DNA replication and segregation systems.</title>
        <authorList>
            <person name="Salas-Leiva D.E."/>
            <person name="Tromer E.C."/>
            <person name="Curtis B.A."/>
            <person name="Jerlstrom-Hultqvist J."/>
            <person name="Kolisko M."/>
            <person name="Yi Z."/>
            <person name="Salas-Leiva J.S."/>
            <person name="Gallot-Lavallee L."/>
            <person name="Kops G.J.P.L."/>
            <person name="Archibald J.M."/>
            <person name="Simpson A.G.B."/>
            <person name="Roger A.J."/>
        </authorList>
    </citation>
    <scope>NUCLEOTIDE SEQUENCE</scope>
    <source>
        <strain evidence="3">BICM</strain>
    </source>
</reference>
<keyword evidence="4" id="KW-1185">Reference proteome</keyword>
<evidence type="ECO:0000313" key="4">
    <source>
        <dbReference type="Proteomes" id="UP000717585"/>
    </source>
</evidence>
<accession>A0A8J6B2C9</accession>
<sequence>MELDELSQSDQSDHAIHFDRFSRVLNWVETMKNDFESSPRTWQGVADETEIQHLATQLDFIAAELADGQILLPYELDPEDNVVPRFTAEDEERLKSENKALRQENTELKSENAALKSVVVRLQTALGSARSQLERTSQLHRKARASVAGTMSDISSLAASPFPSS</sequence>
<evidence type="ECO:0000313" key="3">
    <source>
        <dbReference type="EMBL" id="KAG9394248.1"/>
    </source>
</evidence>
<dbReference type="EMBL" id="JAHDYR010000016">
    <property type="protein sequence ID" value="KAG9394248.1"/>
    <property type="molecule type" value="Genomic_DNA"/>
</dbReference>
<feature type="region of interest" description="Disordered" evidence="2">
    <location>
        <begin position="131"/>
        <end position="150"/>
    </location>
</feature>
<dbReference type="Proteomes" id="UP000717585">
    <property type="component" value="Unassembled WGS sequence"/>
</dbReference>
<protein>
    <submittedName>
        <fullName evidence="3">Uncharacterized protein</fullName>
    </submittedName>
</protein>
<comment type="caution">
    <text evidence="3">The sequence shown here is derived from an EMBL/GenBank/DDBJ whole genome shotgun (WGS) entry which is preliminary data.</text>
</comment>
<evidence type="ECO:0000256" key="2">
    <source>
        <dbReference type="SAM" id="MobiDB-lite"/>
    </source>
</evidence>
<dbReference type="AlphaFoldDB" id="A0A8J6B2C9"/>
<proteinExistence type="predicted"/>
<organism evidence="3 4">
    <name type="scientific">Carpediemonas membranifera</name>
    <dbReference type="NCBI Taxonomy" id="201153"/>
    <lineage>
        <taxon>Eukaryota</taxon>
        <taxon>Metamonada</taxon>
        <taxon>Carpediemonas-like organisms</taxon>
        <taxon>Carpediemonas</taxon>
    </lineage>
</organism>
<name>A0A8J6B2C9_9EUKA</name>
<evidence type="ECO:0000256" key="1">
    <source>
        <dbReference type="SAM" id="Coils"/>
    </source>
</evidence>
<keyword evidence="1" id="KW-0175">Coiled coil</keyword>
<feature type="coiled-coil region" evidence="1">
    <location>
        <begin position="91"/>
        <end position="118"/>
    </location>
</feature>
<gene>
    <name evidence="3" type="ORF">J8273_4350</name>
</gene>